<dbReference type="Pfam" id="PF07715">
    <property type="entry name" value="Plug"/>
    <property type="match status" value="1"/>
</dbReference>
<dbReference type="InterPro" id="IPR039426">
    <property type="entry name" value="TonB-dep_rcpt-like"/>
</dbReference>
<feature type="domain" description="TonB-dependent receptor plug" evidence="14">
    <location>
        <begin position="56"/>
        <end position="165"/>
    </location>
</feature>
<evidence type="ECO:0000256" key="12">
    <source>
        <dbReference type="RuleBase" id="RU003357"/>
    </source>
</evidence>
<keyword evidence="2 11" id="KW-0813">Transport</keyword>
<keyword evidence="6" id="KW-0408">Iron</keyword>
<dbReference type="InterPro" id="IPR000531">
    <property type="entry name" value="Beta-barrel_TonB"/>
</dbReference>
<evidence type="ECO:0000256" key="9">
    <source>
        <dbReference type="ARBA" id="ARBA00023136"/>
    </source>
</evidence>
<evidence type="ECO:0000313" key="15">
    <source>
        <dbReference type="EMBL" id="MCX2978540.1"/>
    </source>
</evidence>
<evidence type="ECO:0000256" key="7">
    <source>
        <dbReference type="ARBA" id="ARBA00023065"/>
    </source>
</evidence>
<evidence type="ECO:0000256" key="3">
    <source>
        <dbReference type="ARBA" id="ARBA00022452"/>
    </source>
</evidence>
<dbReference type="PANTHER" id="PTHR32552">
    <property type="entry name" value="FERRICHROME IRON RECEPTOR-RELATED"/>
    <property type="match status" value="1"/>
</dbReference>
<comment type="similarity">
    <text evidence="11 12">Belongs to the TonB-dependent receptor family.</text>
</comment>
<dbReference type="Gene3D" id="2.40.170.20">
    <property type="entry name" value="TonB-dependent receptor, beta-barrel domain"/>
    <property type="match status" value="1"/>
</dbReference>
<keyword evidence="10 11" id="KW-0998">Cell outer membrane</keyword>
<evidence type="ECO:0000256" key="1">
    <source>
        <dbReference type="ARBA" id="ARBA00004571"/>
    </source>
</evidence>
<evidence type="ECO:0000313" key="16">
    <source>
        <dbReference type="Proteomes" id="UP001143304"/>
    </source>
</evidence>
<keyword evidence="7" id="KW-0406">Ion transport</keyword>
<name>A0ABT3T8P1_9GAMM</name>
<evidence type="ECO:0000256" key="10">
    <source>
        <dbReference type="ARBA" id="ARBA00023237"/>
    </source>
</evidence>
<keyword evidence="5 11" id="KW-0812">Transmembrane</keyword>
<keyword evidence="16" id="KW-1185">Reference proteome</keyword>
<evidence type="ECO:0000256" key="6">
    <source>
        <dbReference type="ARBA" id="ARBA00023004"/>
    </source>
</evidence>
<feature type="domain" description="TonB-dependent receptor-like beta-barrel" evidence="13">
    <location>
        <begin position="247"/>
        <end position="730"/>
    </location>
</feature>
<keyword evidence="4" id="KW-0410">Iron transport</keyword>
<comment type="subcellular location">
    <subcellularLocation>
        <location evidence="1 11">Cell outer membrane</location>
        <topology evidence="1 11">Multi-pass membrane protein</topology>
    </subcellularLocation>
</comment>
<evidence type="ECO:0000256" key="11">
    <source>
        <dbReference type="PROSITE-ProRule" id="PRU01360"/>
    </source>
</evidence>
<reference evidence="15" key="1">
    <citation type="submission" date="2019-02" db="EMBL/GenBank/DDBJ databases">
        <authorList>
            <person name="Li S.-H."/>
        </authorList>
    </citation>
    <scope>NUCLEOTIDE SEQUENCE</scope>
    <source>
        <strain evidence="15">IMCC11814</strain>
    </source>
</reference>
<keyword evidence="9 11" id="KW-0472">Membrane</keyword>
<dbReference type="PANTHER" id="PTHR32552:SF81">
    <property type="entry name" value="TONB-DEPENDENT OUTER MEMBRANE RECEPTOR"/>
    <property type="match status" value="1"/>
</dbReference>
<proteinExistence type="inferred from homology"/>
<evidence type="ECO:0000259" key="14">
    <source>
        <dbReference type="Pfam" id="PF07715"/>
    </source>
</evidence>
<dbReference type="PROSITE" id="PS52016">
    <property type="entry name" value="TONB_DEPENDENT_REC_3"/>
    <property type="match status" value="1"/>
</dbReference>
<dbReference type="InterPro" id="IPR012910">
    <property type="entry name" value="Plug_dom"/>
</dbReference>
<evidence type="ECO:0000259" key="13">
    <source>
        <dbReference type="Pfam" id="PF00593"/>
    </source>
</evidence>
<comment type="caution">
    <text evidence="15">The sequence shown here is derived from an EMBL/GenBank/DDBJ whole genome shotgun (WGS) entry which is preliminary data.</text>
</comment>
<sequence>MRGRAAMSLNPRLLPVAIPLFSFFFFVNVPASADDVEIPLALEEVLVTARKREENLQNIPIAVSALNATQISNGNFRDLRDIASMSPNLIIDHISASPQAAAISLRGINFQDLERSFEPTVGVVLDGIFLGTNSGAELKIFDMERIEVLRGPQGTLFGRNTVGGVINIIRTNPTGEFGLKTRGRYGNYDSKEFDGVFNFPLWEEKLAGKLTYANRKQNDGYNENEFNGKDEAKVDYKSWSANLLAHPNDNLTLEYIYQRQDDNSEAGPVFNVSRPADPASGFAGDDLCVRFNQCQINPRTPQTGDRHKSNTNFPLDAYYNVNSHTFEAAWNVTETARLTYIFGRIESDEELNQDYDGTDLDYFHVRRQQDYQQTSNELRLNGDVGEDIEYVVGGYLWKSDYQLDQSSYHLFRISLTEEFFNPTNTRGDAFTDHETKAWAGFAEVDWEFIDRWTLTLGGRYSHDDKEFKRRTETFLPFGSEVPVNVGGFNTYDNPTKDDWSKFTPKASLRYQWTDDRMVYLTYSEGYRSGGMNGRANTLESATQTYDPETLKSWELGMKSTWLDNRLQLNLAGFLQKYEDKQEDIVISVPPPISQETITLNASEADINGLEMDLLALPLEGWTLRVNVGLLDAQYDDFIADLTQDGVANPQDVSNLKLRRTPDYNYSINSVYEWQWGPGVASVQGTYFYRDDFETEFLNLEEGHVDGFGILDASVNYEWQDWRFSIFGRNLTDEDATSTALNIANNLTFSAYRQPLTYGLELTYTWAQN</sequence>
<organism evidence="15 16">
    <name type="scientific">Candidatus Marimicrobium litorale</name>
    <dbReference type="NCBI Taxonomy" id="2518991"/>
    <lineage>
        <taxon>Bacteria</taxon>
        <taxon>Pseudomonadati</taxon>
        <taxon>Pseudomonadota</taxon>
        <taxon>Gammaproteobacteria</taxon>
        <taxon>Cellvibrionales</taxon>
        <taxon>Halieaceae</taxon>
        <taxon>Marimicrobium</taxon>
    </lineage>
</organism>
<evidence type="ECO:0000256" key="2">
    <source>
        <dbReference type="ARBA" id="ARBA00022448"/>
    </source>
</evidence>
<dbReference type="EMBL" id="SHNO01000001">
    <property type="protein sequence ID" value="MCX2978540.1"/>
    <property type="molecule type" value="Genomic_DNA"/>
</dbReference>
<dbReference type="Pfam" id="PF00593">
    <property type="entry name" value="TonB_dep_Rec_b-barrel"/>
    <property type="match status" value="1"/>
</dbReference>
<dbReference type="SUPFAM" id="SSF56935">
    <property type="entry name" value="Porins"/>
    <property type="match status" value="1"/>
</dbReference>
<keyword evidence="3 11" id="KW-1134">Transmembrane beta strand</keyword>
<evidence type="ECO:0000256" key="8">
    <source>
        <dbReference type="ARBA" id="ARBA00023077"/>
    </source>
</evidence>
<evidence type="ECO:0000256" key="4">
    <source>
        <dbReference type="ARBA" id="ARBA00022496"/>
    </source>
</evidence>
<dbReference type="Proteomes" id="UP001143304">
    <property type="component" value="Unassembled WGS sequence"/>
</dbReference>
<evidence type="ECO:0000256" key="5">
    <source>
        <dbReference type="ARBA" id="ARBA00022692"/>
    </source>
</evidence>
<keyword evidence="15" id="KW-0675">Receptor</keyword>
<keyword evidence="8 12" id="KW-0798">TonB box</keyword>
<accession>A0ABT3T8P1</accession>
<dbReference type="InterPro" id="IPR036942">
    <property type="entry name" value="Beta-barrel_TonB_sf"/>
</dbReference>
<protein>
    <submittedName>
        <fullName evidence="15">TonB-dependent receptor</fullName>
    </submittedName>
</protein>
<gene>
    <name evidence="15" type="ORF">EYC82_14330</name>
</gene>